<feature type="domain" description="Cytochrome C Planctomycete-type" evidence="7">
    <location>
        <begin position="224"/>
        <end position="271"/>
    </location>
</feature>
<evidence type="ECO:0000313" key="9">
    <source>
        <dbReference type="EMBL" id="WDE98944.1"/>
    </source>
</evidence>
<sequence length="1024" mass="114859">MNCVFCSNELQWENGHPKCDCGGNYFIAPQGSSEVKIACPCCSRNILLDNSTYGHKIACSCDTYLAVIEAPASSLSSSEPPLHLDLVNDTENQSEAIVENPVFTKKTPSKTKPNFGQKKRKLRQTTETKRKLRQTTAIKRDRNKTSSKQDRPSNKKKKSIVFISAIVTISLIAGYFLYSPLLGEKGVFANFANTDAEDNHHPLEDSNGVHLNPDILNRFLSSHCTECHGTDKQKGDTRLDTLTLAISNSDTAQHWQEVLDALNLGEMPPEDEPQPSKEELESIIEHLTIALQTSKKRLSEDGGNIALRRINRREYRYSIEHLLGMNVPEKILPPDAITEGYDTVGQDQHFSSHHFDDYFETAKSVATVALKWVDKEKSAPTSRTYPAEGQHKHMYKKFKSLSAYVTMAKARGGYIDRRKKNMHTALENYIKVPYNDKGVFVLEGSHYGSHPGDNFLVDPRASYKLTVKAGLVAESPAIRHFLKVTVGPRILGYLKASGSLESPQETQTLEYQAQFFESPYARFGLSENKAGAPIKKYLEQIGDKTGKAAIWLDEMTIKGPFYKQASAIETIYKQTIATVDASKGDPELDLQAKQFLKGFMNKAFRGRDPAPEYEQLVLKIYSLDRKQGKELKESLITPLAMILSSPSFLYLMEDAPATKEGVVNEVEFANRISHFLWSHSASEELLADAKAGKLKDKAVLKKHINWMLKQKNSFALSEGFFDQWVDMERFESIGIDENSHVKFNNGVQHSAKLEVQHFFHTLLKENLSLTQLIDSDFVVINDLLALHYGLNAPNKGNEFHKVKLPADSPRGGLLGTVAFLSMGSNGERASPIIRGALIQEKFFNRKPPQPPPNVPELEDVSDKVLSVRESIALHRQQAQCASCHRSFDPLGYGLENFDLIGLWRDQEIIENMSEENKKITSVPIKAEGVFPNKKPFHNLDEFRTGLMAHKHLLTRSITEGLLSYGLGRHIEFADQQALDEICQKASQNNEQIGDIIYSIISHPLFRRADQASATASSKMRTSKL</sequence>
<organism evidence="9 10">
    <name type="scientific">Lentisphaera profundi</name>
    <dbReference type="NCBI Taxonomy" id="1658616"/>
    <lineage>
        <taxon>Bacteria</taxon>
        <taxon>Pseudomonadati</taxon>
        <taxon>Lentisphaerota</taxon>
        <taxon>Lentisphaeria</taxon>
        <taxon>Lentisphaerales</taxon>
        <taxon>Lentisphaeraceae</taxon>
        <taxon>Lentisphaera</taxon>
    </lineage>
</organism>
<dbReference type="InterPro" id="IPR013042">
    <property type="entry name" value="DUF1592"/>
</dbReference>
<feature type="domain" description="DUF1587" evidence="4">
    <location>
        <begin position="308"/>
        <end position="370"/>
    </location>
</feature>
<evidence type="ECO:0000259" key="7">
    <source>
        <dbReference type="Pfam" id="PF07635"/>
    </source>
</evidence>
<evidence type="ECO:0000259" key="4">
    <source>
        <dbReference type="Pfam" id="PF07626"/>
    </source>
</evidence>
<keyword evidence="10" id="KW-1185">Reference proteome</keyword>
<name>A0ABY7VYR8_9BACT</name>
<keyword evidence="2" id="KW-0812">Transmembrane</keyword>
<dbReference type="EMBL" id="CP117812">
    <property type="protein sequence ID" value="WDE98944.1"/>
    <property type="molecule type" value="Genomic_DNA"/>
</dbReference>
<evidence type="ECO:0000259" key="5">
    <source>
        <dbReference type="Pfam" id="PF07627"/>
    </source>
</evidence>
<evidence type="ECO:0000256" key="2">
    <source>
        <dbReference type="SAM" id="Phobius"/>
    </source>
</evidence>
<feature type="compositionally biased region" description="Basic and acidic residues" evidence="1">
    <location>
        <begin position="138"/>
        <end position="153"/>
    </location>
</feature>
<protein>
    <submittedName>
        <fullName evidence="9">DUF1592 domain-containing protein</fullName>
    </submittedName>
</protein>
<dbReference type="Pfam" id="PF07637">
    <property type="entry name" value="PSD5"/>
    <property type="match status" value="1"/>
</dbReference>
<dbReference type="Pfam" id="PF07624">
    <property type="entry name" value="PSD2"/>
    <property type="match status" value="1"/>
</dbReference>
<dbReference type="InterPro" id="IPR011429">
    <property type="entry name" value="Cyt_c_Planctomycete-type"/>
</dbReference>
<feature type="domain" description="DUF1585" evidence="3">
    <location>
        <begin position="934"/>
        <end position="1005"/>
    </location>
</feature>
<keyword evidence="2" id="KW-1133">Transmembrane helix</keyword>
<feature type="region of interest" description="Disordered" evidence="1">
    <location>
        <begin position="106"/>
        <end position="154"/>
    </location>
</feature>
<dbReference type="InterPro" id="IPR011478">
    <property type="entry name" value="DUF1585"/>
</dbReference>
<dbReference type="InterPro" id="IPR013036">
    <property type="entry name" value="DUF1587"/>
</dbReference>
<evidence type="ECO:0000256" key="1">
    <source>
        <dbReference type="SAM" id="MobiDB-lite"/>
    </source>
</evidence>
<evidence type="ECO:0000259" key="6">
    <source>
        <dbReference type="Pfam" id="PF07631"/>
    </source>
</evidence>
<evidence type="ECO:0000259" key="3">
    <source>
        <dbReference type="Pfam" id="PF07624"/>
    </source>
</evidence>
<proteinExistence type="predicted"/>
<evidence type="ECO:0000313" key="10">
    <source>
        <dbReference type="Proteomes" id="UP001214250"/>
    </source>
</evidence>
<dbReference type="InterPro" id="IPR013039">
    <property type="entry name" value="DUF1588"/>
</dbReference>
<dbReference type="Pfam" id="PF07631">
    <property type="entry name" value="PSD4"/>
    <property type="match status" value="1"/>
</dbReference>
<feature type="domain" description="DUF1595" evidence="8">
    <location>
        <begin position="592"/>
        <end position="653"/>
    </location>
</feature>
<dbReference type="Pfam" id="PF07627">
    <property type="entry name" value="PSCyt3"/>
    <property type="match status" value="1"/>
</dbReference>
<dbReference type="Proteomes" id="UP001214250">
    <property type="component" value="Chromosome 2"/>
</dbReference>
<feature type="domain" description="DUF1592" evidence="6">
    <location>
        <begin position="664"/>
        <end position="790"/>
    </location>
</feature>
<feature type="domain" description="DUF1588" evidence="5">
    <location>
        <begin position="810"/>
        <end position="907"/>
    </location>
</feature>
<dbReference type="Pfam" id="PF07626">
    <property type="entry name" value="PSD3"/>
    <property type="match status" value="1"/>
</dbReference>
<keyword evidence="2" id="KW-0472">Membrane</keyword>
<dbReference type="RefSeq" id="WP_274153810.1">
    <property type="nucleotide sequence ID" value="NZ_CP117812.1"/>
</dbReference>
<evidence type="ECO:0000259" key="8">
    <source>
        <dbReference type="Pfam" id="PF07637"/>
    </source>
</evidence>
<dbReference type="InterPro" id="IPR013043">
    <property type="entry name" value="DUF1595"/>
</dbReference>
<gene>
    <name evidence="9" type="ORF">PQO03_13980</name>
</gene>
<feature type="transmembrane region" description="Helical" evidence="2">
    <location>
        <begin position="160"/>
        <end position="178"/>
    </location>
</feature>
<dbReference type="Pfam" id="PF07635">
    <property type="entry name" value="PSCyt1"/>
    <property type="match status" value="1"/>
</dbReference>
<accession>A0ABY7VYR8</accession>
<reference evidence="9 10" key="1">
    <citation type="submission" date="2023-02" db="EMBL/GenBank/DDBJ databases">
        <title>Genome sequence of Lentisphaera profundi SAORIC-696.</title>
        <authorList>
            <person name="Kim e."/>
            <person name="Cho J.-C."/>
            <person name="Choi A."/>
            <person name="Kang I."/>
        </authorList>
    </citation>
    <scope>NUCLEOTIDE SEQUENCE [LARGE SCALE GENOMIC DNA]</scope>
    <source>
        <strain evidence="9 10">SAORIC-696</strain>
    </source>
</reference>